<protein>
    <submittedName>
        <fullName evidence="1">Uncharacterized protein</fullName>
    </submittedName>
</protein>
<reference evidence="1" key="1">
    <citation type="submission" date="2020-07" db="EMBL/GenBank/DDBJ databases">
        <title>The High-quality genome of the commercially important snow crab, Chionoecetes opilio.</title>
        <authorList>
            <person name="Jeong J.-H."/>
            <person name="Ryu S."/>
        </authorList>
    </citation>
    <scope>NUCLEOTIDE SEQUENCE</scope>
    <source>
        <strain evidence="1">MADBK_172401_WGS</strain>
        <tissue evidence="1">Digestive gland</tissue>
    </source>
</reference>
<sequence>MSQYLGMCVAEAVRKHTLFTTNRGRLVEVAGGQVLQSTPSPTDVTKIVVHHAFEPLQLYIVLLCGSGKAVLLAYQDFKVLEKWEGVKEVASADPTATGTPHLILTKLDDTSVVMSKAKLMSHDLGGNKERKEEAPGKREAVQALTHRFKAGRSQACRAAQN</sequence>
<name>A0A8J5CBY1_CHIOP</name>
<evidence type="ECO:0000313" key="2">
    <source>
        <dbReference type="Proteomes" id="UP000770661"/>
    </source>
</evidence>
<dbReference type="OrthoDB" id="6346184at2759"/>
<gene>
    <name evidence="1" type="ORF">GWK47_007476</name>
</gene>
<evidence type="ECO:0000313" key="1">
    <source>
        <dbReference type="EMBL" id="KAG0718833.1"/>
    </source>
</evidence>
<proteinExistence type="predicted"/>
<keyword evidence="2" id="KW-1185">Reference proteome</keyword>
<dbReference type="Proteomes" id="UP000770661">
    <property type="component" value="Unassembled WGS sequence"/>
</dbReference>
<dbReference type="AlphaFoldDB" id="A0A8J5CBY1"/>
<dbReference type="EMBL" id="JACEEZ010015448">
    <property type="protein sequence ID" value="KAG0718833.1"/>
    <property type="molecule type" value="Genomic_DNA"/>
</dbReference>
<organism evidence="1 2">
    <name type="scientific">Chionoecetes opilio</name>
    <name type="common">Atlantic snow crab</name>
    <name type="synonym">Cancer opilio</name>
    <dbReference type="NCBI Taxonomy" id="41210"/>
    <lineage>
        <taxon>Eukaryota</taxon>
        <taxon>Metazoa</taxon>
        <taxon>Ecdysozoa</taxon>
        <taxon>Arthropoda</taxon>
        <taxon>Crustacea</taxon>
        <taxon>Multicrustacea</taxon>
        <taxon>Malacostraca</taxon>
        <taxon>Eumalacostraca</taxon>
        <taxon>Eucarida</taxon>
        <taxon>Decapoda</taxon>
        <taxon>Pleocyemata</taxon>
        <taxon>Brachyura</taxon>
        <taxon>Eubrachyura</taxon>
        <taxon>Majoidea</taxon>
        <taxon>Majidae</taxon>
        <taxon>Chionoecetes</taxon>
    </lineage>
</organism>
<accession>A0A8J5CBY1</accession>
<comment type="caution">
    <text evidence="1">The sequence shown here is derived from an EMBL/GenBank/DDBJ whole genome shotgun (WGS) entry which is preliminary data.</text>
</comment>